<evidence type="ECO:0000313" key="2">
    <source>
        <dbReference type="EMBL" id="KAF2144219.1"/>
    </source>
</evidence>
<dbReference type="GeneID" id="54294126"/>
<feature type="compositionally biased region" description="Basic and acidic residues" evidence="1">
    <location>
        <begin position="110"/>
        <end position="119"/>
    </location>
</feature>
<feature type="compositionally biased region" description="Low complexity" evidence="1">
    <location>
        <begin position="43"/>
        <end position="56"/>
    </location>
</feature>
<dbReference type="Proteomes" id="UP000799438">
    <property type="component" value="Unassembled WGS sequence"/>
</dbReference>
<gene>
    <name evidence="2" type="ORF">K452DRAFT_223554</name>
</gene>
<dbReference type="EMBL" id="ML995480">
    <property type="protein sequence ID" value="KAF2144219.1"/>
    <property type="molecule type" value="Genomic_DNA"/>
</dbReference>
<evidence type="ECO:0000256" key="1">
    <source>
        <dbReference type="SAM" id="MobiDB-lite"/>
    </source>
</evidence>
<reference evidence="2" key="1">
    <citation type="journal article" date="2020" name="Stud. Mycol.">
        <title>101 Dothideomycetes genomes: a test case for predicting lifestyles and emergence of pathogens.</title>
        <authorList>
            <person name="Haridas S."/>
            <person name="Albert R."/>
            <person name="Binder M."/>
            <person name="Bloem J."/>
            <person name="Labutti K."/>
            <person name="Salamov A."/>
            <person name="Andreopoulos B."/>
            <person name="Baker S."/>
            <person name="Barry K."/>
            <person name="Bills G."/>
            <person name="Bluhm B."/>
            <person name="Cannon C."/>
            <person name="Castanera R."/>
            <person name="Culley D."/>
            <person name="Daum C."/>
            <person name="Ezra D."/>
            <person name="Gonzalez J."/>
            <person name="Henrissat B."/>
            <person name="Kuo A."/>
            <person name="Liang C."/>
            <person name="Lipzen A."/>
            <person name="Lutzoni F."/>
            <person name="Magnuson J."/>
            <person name="Mondo S."/>
            <person name="Nolan M."/>
            <person name="Ohm R."/>
            <person name="Pangilinan J."/>
            <person name="Park H.-J."/>
            <person name="Ramirez L."/>
            <person name="Alfaro M."/>
            <person name="Sun H."/>
            <person name="Tritt A."/>
            <person name="Yoshinaga Y."/>
            <person name="Zwiers L.-H."/>
            <person name="Turgeon B."/>
            <person name="Goodwin S."/>
            <person name="Spatafora J."/>
            <person name="Crous P."/>
            <person name="Grigoriev I."/>
        </authorList>
    </citation>
    <scope>NUCLEOTIDE SEQUENCE</scope>
    <source>
        <strain evidence="2">CBS 121167</strain>
    </source>
</reference>
<dbReference type="AlphaFoldDB" id="A0A6A6BJ97"/>
<evidence type="ECO:0008006" key="4">
    <source>
        <dbReference type="Google" id="ProtNLM"/>
    </source>
</evidence>
<proteinExistence type="predicted"/>
<feature type="compositionally biased region" description="Low complexity" evidence="1">
    <location>
        <begin position="174"/>
        <end position="192"/>
    </location>
</feature>
<feature type="compositionally biased region" description="Polar residues" evidence="1">
    <location>
        <begin position="227"/>
        <end position="256"/>
    </location>
</feature>
<evidence type="ECO:0000313" key="3">
    <source>
        <dbReference type="Proteomes" id="UP000799438"/>
    </source>
</evidence>
<accession>A0A6A6BJ97</accession>
<dbReference type="OrthoDB" id="2555634at2759"/>
<protein>
    <recommendedName>
        <fullName evidence="4">Mitotic checkpoint regulator, MAD2B-interacting-domain-containing protein</fullName>
    </recommendedName>
</protein>
<sequence length="366" mass="38253">MNLVQYSDSEGSDAEAPPPPPAAPKQNKNFQKVNPHKIRVNLPAPTDDAATDAPPAKKARTGGGAFSGFNAFLPAPKRSADDAAKKERGTGLGKGVNLKTGAAPGFSRDVVAETGHEQQAELSRAPEQAPQQQQQQPKEEVKLVGKTTRFMPLSVANKAKKKKKTPAAVLMANKGAAASPAPTPAASAAGAPAPAPPKPKVSLFSLSTEDAVPAASTSGGDYKPMLYTSTQQTRTDQASDDTATPYQNHSSSSGPQSLDAVAADLNLSKADKRQLFGRQRGNQSSSGAGMSAINIVNFNTDEEYAANEALRASGETVQHNPLKSIAPGKHSLKQLVNAAATQKDALEEHFATGKRNKKEAGSKYGW</sequence>
<dbReference type="RefSeq" id="XP_033399931.1">
    <property type="nucleotide sequence ID" value="XM_033536630.1"/>
</dbReference>
<name>A0A6A6BJ97_9PEZI</name>
<feature type="region of interest" description="Disordered" evidence="1">
    <location>
        <begin position="174"/>
        <end position="265"/>
    </location>
</feature>
<feature type="compositionally biased region" description="Basic and acidic residues" evidence="1">
    <location>
        <begin position="78"/>
        <end position="89"/>
    </location>
</feature>
<dbReference type="PANTHER" id="PTHR13621">
    <property type="entry name" value="PROLINE-RICH PROTEIN PRCC"/>
    <property type="match status" value="1"/>
</dbReference>
<feature type="region of interest" description="Disordered" evidence="1">
    <location>
        <begin position="1"/>
        <end position="143"/>
    </location>
</feature>
<feature type="region of interest" description="Disordered" evidence="1">
    <location>
        <begin position="270"/>
        <end position="289"/>
    </location>
</feature>
<keyword evidence="3" id="KW-1185">Reference proteome</keyword>
<dbReference type="GO" id="GO:0005634">
    <property type="term" value="C:nucleus"/>
    <property type="evidence" value="ECO:0007669"/>
    <property type="project" value="TreeGrafter"/>
</dbReference>
<dbReference type="PANTHER" id="PTHR13621:SF2">
    <property type="entry name" value="PROLINE-RICH PROTEIN PRCC"/>
    <property type="match status" value="1"/>
</dbReference>
<organism evidence="2 3">
    <name type="scientific">Aplosporella prunicola CBS 121167</name>
    <dbReference type="NCBI Taxonomy" id="1176127"/>
    <lineage>
        <taxon>Eukaryota</taxon>
        <taxon>Fungi</taxon>
        <taxon>Dikarya</taxon>
        <taxon>Ascomycota</taxon>
        <taxon>Pezizomycotina</taxon>
        <taxon>Dothideomycetes</taxon>
        <taxon>Dothideomycetes incertae sedis</taxon>
        <taxon>Botryosphaeriales</taxon>
        <taxon>Aplosporellaceae</taxon>
        <taxon>Aplosporella</taxon>
    </lineage>
</organism>
<feature type="compositionally biased region" description="Polar residues" evidence="1">
    <location>
        <begin position="280"/>
        <end position="289"/>
    </location>
</feature>
<dbReference type="InterPro" id="IPR018800">
    <property type="entry name" value="PRCC"/>
</dbReference>
<dbReference type="Pfam" id="PF10253">
    <property type="entry name" value="PRCC"/>
    <property type="match status" value="1"/>
</dbReference>
<feature type="compositionally biased region" description="Low complexity" evidence="1">
    <location>
        <begin position="125"/>
        <end position="136"/>
    </location>
</feature>